<accession>A0A545THD4</accession>
<evidence type="ECO:0000313" key="2">
    <source>
        <dbReference type="Proteomes" id="UP000317839"/>
    </source>
</evidence>
<organism evidence="1 2">
    <name type="scientific">Aliikangiella marina</name>
    <dbReference type="NCBI Taxonomy" id="1712262"/>
    <lineage>
        <taxon>Bacteria</taxon>
        <taxon>Pseudomonadati</taxon>
        <taxon>Pseudomonadota</taxon>
        <taxon>Gammaproteobacteria</taxon>
        <taxon>Oceanospirillales</taxon>
        <taxon>Pleioneaceae</taxon>
        <taxon>Aliikangiella</taxon>
    </lineage>
</organism>
<reference evidence="1 2" key="1">
    <citation type="submission" date="2019-06" db="EMBL/GenBank/DDBJ databases">
        <title>Draft genome of Aliikangiella marina GYP-15.</title>
        <authorList>
            <person name="Wang G."/>
        </authorList>
    </citation>
    <scope>NUCLEOTIDE SEQUENCE [LARGE SCALE GENOMIC DNA]</scope>
    <source>
        <strain evidence="1 2">GYP-15</strain>
    </source>
</reference>
<name>A0A545THD4_9GAMM</name>
<dbReference type="EMBL" id="VIKR01000001">
    <property type="protein sequence ID" value="TQV76637.1"/>
    <property type="molecule type" value="Genomic_DNA"/>
</dbReference>
<protein>
    <submittedName>
        <fullName evidence="1">Uncharacterized protein</fullName>
    </submittedName>
</protein>
<dbReference type="AlphaFoldDB" id="A0A545THD4"/>
<gene>
    <name evidence="1" type="ORF">FLL45_01375</name>
</gene>
<evidence type="ECO:0000313" key="1">
    <source>
        <dbReference type="EMBL" id="TQV76637.1"/>
    </source>
</evidence>
<keyword evidence="2" id="KW-1185">Reference proteome</keyword>
<dbReference type="RefSeq" id="WP_142887997.1">
    <property type="nucleotide sequence ID" value="NZ_VIKR01000001.1"/>
</dbReference>
<dbReference type="Proteomes" id="UP000317839">
    <property type="component" value="Unassembled WGS sequence"/>
</dbReference>
<comment type="caution">
    <text evidence="1">The sequence shown here is derived from an EMBL/GenBank/DDBJ whole genome shotgun (WGS) entry which is preliminary data.</text>
</comment>
<sequence>MSEVFETESIIRCEYPQDHDFNETKIKLDVQCKTVEISSEGGSQIFAQGEWELIKNKVDEYFQSANLKT</sequence>
<proteinExistence type="predicted"/>